<feature type="transmembrane region" description="Helical" evidence="2">
    <location>
        <begin position="273"/>
        <end position="290"/>
    </location>
</feature>
<gene>
    <name evidence="3" type="ORF">SAMN05660209_04753</name>
</gene>
<dbReference type="EMBL" id="FNOT01000022">
    <property type="protein sequence ID" value="SDZ12458.1"/>
    <property type="molecule type" value="Genomic_DNA"/>
</dbReference>
<feature type="compositionally biased region" description="Low complexity" evidence="1">
    <location>
        <begin position="370"/>
        <end position="396"/>
    </location>
</feature>
<evidence type="ECO:0000256" key="2">
    <source>
        <dbReference type="SAM" id="Phobius"/>
    </source>
</evidence>
<accession>A0A1H3QHF2</accession>
<evidence type="ECO:0000313" key="4">
    <source>
        <dbReference type="Proteomes" id="UP000198921"/>
    </source>
</evidence>
<keyword evidence="2" id="KW-0472">Membrane</keyword>
<dbReference type="Proteomes" id="UP000198921">
    <property type="component" value="Unassembled WGS sequence"/>
</dbReference>
<feature type="transmembrane region" description="Helical" evidence="2">
    <location>
        <begin position="334"/>
        <end position="354"/>
    </location>
</feature>
<protein>
    <submittedName>
        <fullName evidence="3">Uncharacterized protein</fullName>
    </submittedName>
</protein>
<feature type="transmembrane region" description="Helical" evidence="2">
    <location>
        <begin position="93"/>
        <end position="114"/>
    </location>
</feature>
<name>A0A1H3QHF2_9ACTN</name>
<feature type="transmembrane region" description="Helical" evidence="2">
    <location>
        <begin position="21"/>
        <end position="41"/>
    </location>
</feature>
<proteinExistence type="predicted"/>
<feature type="transmembrane region" description="Helical" evidence="2">
    <location>
        <begin position="167"/>
        <end position="189"/>
    </location>
</feature>
<feature type="region of interest" description="Disordered" evidence="1">
    <location>
        <begin position="362"/>
        <end position="396"/>
    </location>
</feature>
<feature type="transmembrane region" description="Helical" evidence="2">
    <location>
        <begin position="61"/>
        <end position="81"/>
    </location>
</feature>
<keyword evidence="4" id="KW-1185">Reference proteome</keyword>
<sequence>MDGPTALRLTRRTASGDPYRASYAQHLVTVAVATWLMVGLFVDGWAHNNLDTSLESFFTPWHALFYSGFTACAGWLAWLVWRGLRQGRPGVAAVPQGYGLAVVGTALFAVGGAGDMTWHLVFGVERDIDALFSPTHLLLFAGIALIVASPFRDAWSTPDAGAPGLRAFLPALASITLVVSLVGFFFMYWSPYTTWAPTRDIAAYVAGAPADYQESLRYYLVTDGVAAALTATVLFVGPLLLVLRRWRPPAGTATVLVTVPALLSSALEGFARPLLVVAALVAGLVVDVLVRRLRPAPERRAAVRVVALLAPMALTAAWFAALAVQAGVWYPPEIWAGTIVWSGLAGLGLALLVLPTPPPGQVPGTAVAGTAPERTAAAAPAPAPRAATEPTSALDS</sequence>
<reference evidence="4" key="1">
    <citation type="submission" date="2016-10" db="EMBL/GenBank/DDBJ databases">
        <authorList>
            <person name="Varghese N."/>
            <person name="Submissions S."/>
        </authorList>
    </citation>
    <scope>NUCLEOTIDE SEQUENCE [LARGE SCALE GENOMIC DNA]</scope>
    <source>
        <strain evidence="4">DSM 45422</strain>
    </source>
</reference>
<keyword evidence="2" id="KW-0812">Transmembrane</keyword>
<evidence type="ECO:0000313" key="3">
    <source>
        <dbReference type="EMBL" id="SDZ12458.1"/>
    </source>
</evidence>
<evidence type="ECO:0000256" key="1">
    <source>
        <dbReference type="SAM" id="MobiDB-lite"/>
    </source>
</evidence>
<organism evidence="3 4">
    <name type="scientific">Geodermatophilus africanus</name>
    <dbReference type="NCBI Taxonomy" id="1137993"/>
    <lineage>
        <taxon>Bacteria</taxon>
        <taxon>Bacillati</taxon>
        <taxon>Actinomycetota</taxon>
        <taxon>Actinomycetes</taxon>
        <taxon>Geodermatophilales</taxon>
        <taxon>Geodermatophilaceae</taxon>
        <taxon>Geodermatophilus</taxon>
    </lineage>
</organism>
<dbReference type="AlphaFoldDB" id="A0A1H3QHF2"/>
<dbReference type="OrthoDB" id="5241899at2"/>
<dbReference type="RefSeq" id="WP_091161757.1">
    <property type="nucleotide sequence ID" value="NZ_FNOT01000022.1"/>
</dbReference>
<feature type="transmembrane region" description="Helical" evidence="2">
    <location>
        <begin position="134"/>
        <end position="155"/>
    </location>
</feature>
<feature type="transmembrane region" description="Helical" evidence="2">
    <location>
        <begin position="250"/>
        <end position="267"/>
    </location>
</feature>
<feature type="transmembrane region" description="Helical" evidence="2">
    <location>
        <begin position="224"/>
        <end position="243"/>
    </location>
</feature>
<keyword evidence="2" id="KW-1133">Transmembrane helix</keyword>
<feature type="transmembrane region" description="Helical" evidence="2">
    <location>
        <begin position="302"/>
        <end position="328"/>
    </location>
</feature>